<keyword evidence="10" id="KW-1185">Reference proteome</keyword>
<evidence type="ECO:0000256" key="5">
    <source>
        <dbReference type="ARBA" id="ARBA00022982"/>
    </source>
</evidence>
<keyword evidence="4" id="KW-0677">Repeat</keyword>
<dbReference type="Gene3D" id="3.30.70.20">
    <property type="match status" value="1"/>
</dbReference>
<dbReference type="PANTHER" id="PTHR43687">
    <property type="entry name" value="ADENYLYLSULFATE REDUCTASE, BETA SUBUNIT"/>
    <property type="match status" value="1"/>
</dbReference>
<dbReference type="NCBIfam" id="NF038196">
    <property type="entry name" value="ferrodoxin_EFR1"/>
    <property type="match status" value="1"/>
</dbReference>
<dbReference type="SUPFAM" id="SSF52218">
    <property type="entry name" value="Flavoproteins"/>
    <property type="match status" value="1"/>
</dbReference>
<feature type="domain" description="4Fe-4S ferredoxin-type" evidence="8">
    <location>
        <begin position="216"/>
        <end position="243"/>
    </location>
</feature>
<accession>U7V9Q5</accession>
<dbReference type="PROSITE" id="PS00198">
    <property type="entry name" value="4FE4S_FER_1"/>
    <property type="match status" value="2"/>
</dbReference>
<organism evidence="9 10">
    <name type="scientific">Cetobacterium somerae ATCC BAA-474</name>
    <dbReference type="NCBI Taxonomy" id="1319815"/>
    <lineage>
        <taxon>Bacteria</taxon>
        <taxon>Fusobacteriati</taxon>
        <taxon>Fusobacteriota</taxon>
        <taxon>Fusobacteriia</taxon>
        <taxon>Fusobacteriales</taxon>
        <taxon>Fusobacteriaceae</taxon>
        <taxon>Cetobacterium</taxon>
    </lineage>
</organism>
<keyword evidence="6" id="KW-0408">Iron</keyword>
<dbReference type="AlphaFoldDB" id="U7V9Q5"/>
<dbReference type="PANTHER" id="PTHR43687:SF6">
    <property type="entry name" value="L-ASPARTATE SEMIALDEHYDE SULFURTRANSFERASE IRON-SULFUR SUBUNIT"/>
    <property type="match status" value="1"/>
</dbReference>
<dbReference type="PROSITE" id="PS51379">
    <property type="entry name" value="4FE4S_FER_2"/>
    <property type="match status" value="2"/>
</dbReference>
<comment type="caution">
    <text evidence="9">The sequence shown here is derived from an EMBL/GenBank/DDBJ whole genome shotgun (WGS) entry which is preliminary data.</text>
</comment>
<keyword evidence="7" id="KW-0411">Iron-sulfur</keyword>
<dbReference type="Proteomes" id="UP000017081">
    <property type="component" value="Unassembled WGS sequence"/>
</dbReference>
<reference evidence="9 10" key="1">
    <citation type="submission" date="2013-08" db="EMBL/GenBank/DDBJ databases">
        <authorList>
            <person name="Weinstock G."/>
            <person name="Sodergren E."/>
            <person name="Wylie T."/>
            <person name="Fulton L."/>
            <person name="Fulton R."/>
            <person name="Fronick C."/>
            <person name="O'Laughlin M."/>
            <person name="Godfrey J."/>
            <person name="Miner T."/>
            <person name="Herter B."/>
            <person name="Appelbaum E."/>
            <person name="Cordes M."/>
            <person name="Lek S."/>
            <person name="Wollam A."/>
            <person name="Pepin K.H."/>
            <person name="Palsikar V.B."/>
            <person name="Mitreva M."/>
            <person name="Wilson R.K."/>
        </authorList>
    </citation>
    <scope>NUCLEOTIDE SEQUENCE [LARGE SCALE GENOMIC DNA]</scope>
    <source>
        <strain evidence="9 10">ATCC BAA-474</strain>
    </source>
</reference>
<dbReference type="GO" id="GO:0051539">
    <property type="term" value="F:4 iron, 4 sulfur cluster binding"/>
    <property type="evidence" value="ECO:0007669"/>
    <property type="project" value="UniProtKB-KW"/>
</dbReference>
<keyword evidence="1" id="KW-0813">Transport</keyword>
<name>U7V9Q5_9FUSO</name>
<dbReference type="HOGENOM" id="CLU_068049_0_0_0"/>
<keyword evidence="5" id="KW-0249">Electron transport</keyword>
<evidence type="ECO:0000256" key="6">
    <source>
        <dbReference type="ARBA" id="ARBA00023004"/>
    </source>
</evidence>
<sequence>MKIGVKMKTIYYFSGTGNTLYLGKYLKENCSYNLVNISAVKDEKVILNGEIGFLFPIYAMGIPKIVEEFLKKVEIEKVDYLFAVATCGGSGYGIPFNQVNNILSEKGRVLDYSEYCHMPDNYLKLFKAMPEDKAKIDIESSKGKMKTICDDILKGKKSSANSNIFLYPIFLLIYKFWRLGLKTVSKKFKLNDERCISCGICKDVCPVENIELVDGKPVWDKNCEDCLACANLCPTVAISCGGKSKYDNRYKNPYIGVNELKK</sequence>
<evidence type="ECO:0000313" key="9">
    <source>
        <dbReference type="EMBL" id="ERT68255.1"/>
    </source>
</evidence>
<dbReference type="STRING" id="1319815.HMPREF0202_01841"/>
<evidence type="ECO:0000256" key="3">
    <source>
        <dbReference type="ARBA" id="ARBA00022723"/>
    </source>
</evidence>
<feature type="domain" description="4Fe-4S ferredoxin-type" evidence="8">
    <location>
        <begin position="186"/>
        <end position="215"/>
    </location>
</feature>
<evidence type="ECO:0000313" key="10">
    <source>
        <dbReference type="Proteomes" id="UP000017081"/>
    </source>
</evidence>
<keyword evidence="3" id="KW-0479">Metal-binding</keyword>
<dbReference type="InterPro" id="IPR047964">
    <property type="entry name" value="EFR1-like"/>
</dbReference>
<dbReference type="SUPFAM" id="SSF54862">
    <property type="entry name" value="4Fe-4S ferredoxins"/>
    <property type="match status" value="1"/>
</dbReference>
<gene>
    <name evidence="9" type="ORF">HMPREF0202_01841</name>
</gene>
<dbReference type="EMBL" id="AXZF01000071">
    <property type="protein sequence ID" value="ERT68255.1"/>
    <property type="molecule type" value="Genomic_DNA"/>
</dbReference>
<evidence type="ECO:0000256" key="2">
    <source>
        <dbReference type="ARBA" id="ARBA00022485"/>
    </source>
</evidence>
<evidence type="ECO:0000259" key="8">
    <source>
        <dbReference type="PROSITE" id="PS51379"/>
    </source>
</evidence>
<dbReference type="Gene3D" id="3.40.50.360">
    <property type="match status" value="1"/>
</dbReference>
<evidence type="ECO:0000256" key="1">
    <source>
        <dbReference type="ARBA" id="ARBA00022448"/>
    </source>
</evidence>
<dbReference type="PATRIC" id="fig|1319815.3.peg.1779"/>
<dbReference type="eggNOG" id="COG2768">
    <property type="taxonomic scope" value="Bacteria"/>
</dbReference>
<dbReference type="InterPro" id="IPR017900">
    <property type="entry name" value="4Fe4S_Fe_S_CS"/>
</dbReference>
<protein>
    <recommendedName>
        <fullName evidence="8">4Fe-4S ferredoxin-type domain-containing protein</fullName>
    </recommendedName>
</protein>
<dbReference type="InterPro" id="IPR050572">
    <property type="entry name" value="Fe-S_Ferredoxin"/>
</dbReference>
<evidence type="ECO:0000256" key="4">
    <source>
        <dbReference type="ARBA" id="ARBA00022737"/>
    </source>
</evidence>
<keyword evidence="2" id="KW-0004">4Fe-4S</keyword>
<dbReference type="InterPro" id="IPR029039">
    <property type="entry name" value="Flavoprotein-like_sf"/>
</dbReference>
<dbReference type="InterPro" id="IPR017896">
    <property type="entry name" value="4Fe4S_Fe-S-bd"/>
</dbReference>
<dbReference type="GO" id="GO:0046872">
    <property type="term" value="F:metal ion binding"/>
    <property type="evidence" value="ECO:0007669"/>
    <property type="project" value="UniProtKB-KW"/>
</dbReference>
<evidence type="ECO:0000256" key="7">
    <source>
        <dbReference type="ARBA" id="ARBA00023014"/>
    </source>
</evidence>
<dbReference type="Pfam" id="PF00037">
    <property type="entry name" value="Fer4"/>
    <property type="match status" value="1"/>
</dbReference>
<proteinExistence type="predicted"/>